<gene>
    <name evidence="2" type="ORF">COMA1_20691</name>
</gene>
<dbReference type="AlphaFoldDB" id="A0A0S4LGZ9"/>
<name>A0A0S4LGZ9_9BACT</name>
<dbReference type="RefSeq" id="WP_090748756.1">
    <property type="nucleotide sequence ID" value="NZ_CZQA01000008.1"/>
</dbReference>
<organism evidence="2 3">
    <name type="scientific">Candidatus Nitrospira nitrosa</name>
    <dbReference type="NCBI Taxonomy" id="1742972"/>
    <lineage>
        <taxon>Bacteria</taxon>
        <taxon>Pseudomonadati</taxon>
        <taxon>Nitrospirota</taxon>
        <taxon>Nitrospiria</taxon>
        <taxon>Nitrospirales</taxon>
        <taxon>Nitrospiraceae</taxon>
        <taxon>Nitrospira</taxon>
    </lineage>
</organism>
<evidence type="ECO:0008006" key="4">
    <source>
        <dbReference type="Google" id="ProtNLM"/>
    </source>
</evidence>
<reference evidence="2 3" key="1">
    <citation type="submission" date="2015-10" db="EMBL/GenBank/DDBJ databases">
        <authorList>
            <person name="Gilbert D.G."/>
        </authorList>
    </citation>
    <scope>NUCLEOTIDE SEQUENCE [LARGE SCALE GENOMIC DNA]</scope>
    <source>
        <strain evidence="2">COMA1</strain>
    </source>
</reference>
<keyword evidence="3" id="KW-1185">Reference proteome</keyword>
<dbReference type="EMBL" id="CZQA01000008">
    <property type="protein sequence ID" value="CUS36190.1"/>
    <property type="molecule type" value="Genomic_DNA"/>
</dbReference>
<evidence type="ECO:0000256" key="1">
    <source>
        <dbReference type="SAM" id="MobiDB-lite"/>
    </source>
</evidence>
<accession>A0A0S4LGZ9</accession>
<dbReference type="PROSITE" id="PS51257">
    <property type="entry name" value="PROKAR_LIPOPROTEIN"/>
    <property type="match status" value="1"/>
</dbReference>
<sequence>MLKASSSMLCGLFVLLTLYVLLTLSGCSVMTAMIGDKEPDFEPSKVGASKEESDVEFNHPRTNTPHPTLEPDTFSRFHLKRIKY</sequence>
<protein>
    <recommendedName>
        <fullName evidence="4">Lipoprotein</fullName>
    </recommendedName>
</protein>
<dbReference type="Proteomes" id="UP000199032">
    <property type="component" value="Unassembled WGS sequence"/>
</dbReference>
<evidence type="ECO:0000313" key="2">
    <source>
        <dbReference type="EMBL" id="CUS36190.1"/>
    </source>
</evidence>
<proteinExistence type="predicted"/>
<feature type="region of interest" description="Disordered" evidence="1">
    <location>
        <begin position="39"/>
        <end position="72"/>
    </location>
</feature>
<feature type="compositionally biased region" description="Basic and acidic residues" evidence="1">
    <location>
        <begin position="39"/>
        <end position="59"/>
    </location>
</feature>
<evidence type="ECO:0000313" key="3">
    <source>
        <dbReference type="Proteomes" id="UP000199032"/>
    </source>
</evidence>